<dbReference type="Proteomes" id="UP001560019">
    <property type="component" value="Unassembled WGS sequence"/>
</dbReference>
<protein>
    <submittedName>
        <fullName evidence="4">Molybdate transport system substrate-binding protein</fullName>
    </submittedName>
</protein>
<evidence type="ECO:0000256" key="3">
    <source>
        <dbReference type="ARBA" id="ARBA00022729"/>
    </source>
</evidence>
<evidence type="ECO:0000256" key="1">
    <source>
        <dbReference type="ARBA" id="ARBA00009175"/>
    </source>
</evidence>
<proteinExistence type="inferred from homology"/>
<reference evidence="4 5" key="1">
    <citation type="submission" date="2024-06" db="EMBL/GenBank/DDBJ databases">
        <title>Genome of Rhodovulum iodosum, a marine photoferrotroph.</title>
        <authorList>
            <person name="Bianchini G."/>
            <person name="Nikeleit V."/>
            <person name="Kappler A."/>
            <person name="Bryce C."/>
            <person name="Sanchez-Baracaldo P."/>
        </authorList>
    </citation>
    <scope>NUCLEOTIDE SEQUENCE [LARGE SCALE GENOMIC DNA]</scope>
    <source>
        <strain evidence="4 5">UT/N1</strain>
    </source>
</reference>
<evidence type="ECO:0000313" key="5">
    <source>
        <dbReference type="Proteomes" id="UP001560019"/>
    </source>
</evidence>
<dbReference type="PIRSF" id="PIRSF004846">
    <property type="entry name" value="ModA"/>
    <property type="match status" value="1"/>
</dbReference>
<accession>A0ABV3XY10</accession>
<keyword evidence="3" id="KW-0732">Signal</keyword>
<name>A0ABV3XY10_9RHOB</name>
<dbReference type="SUPFAM" id="SSF53850">
    <property type="entry name" value="Periplasmic binding protein-like II"/>
    <property type="match status" value="1"/>
</dbReference>
<evidence type="ECO:0000313" key="4">
    <source>
        <dbReference type="EMBL" id="MEX5729923.1"/>
    </source>
</evidence>
<sequence>MTGKAGRSRRPAIGPHVAALALLLTGAAAWADPLVFAAASTGRAMDAVIAAYGAGVTTSYAASGTLARQIEQGAPADMFLSANPKWMAHLVGAGLIPKADVTPILSNRLVLIAPAGTGPVAPDDLAARLDGERFVMADPVSAPVGRYGQSAMEEMGLWATVAPALAPTRNTVATVAAVASGEAALGLVYASDAMDVEGVEVVFDIPKAAQPEILYLIAPTGQGDDAEGAAAFLAFLQSPAAAAIFADHGFSVPDAE</sequence>
<dbReference type="Pfam" id="PF13531">
    <property type="entry name" value="SBP_bac_11"/>
    <property type="match status" value="1"/>
</dbReference>
<dbReference type="RefSeq" id="WP_125403583.1">
    <property type="nucleotide sequence ID" value="NZ_JBEHHI010000003.1"/>
</dbReference>
<keyword evidence="2" id="KW-0479">Metal-binding</keyword>
<dbReference type="Gene3D" id="3.40.190.10">
    <property type="entry name" value="Periplasmic binding protein-like II"/>
    <property type="match status" value="2"/>
</dbReference>
<dbReference type="EMBL" id="JBEHHI010000003">
    <property type="protein sequence ID" value="MEX5729923.1"/>
    <property type="molecule type" value="Genomic_DNA"/>
</dbReference>
<dbReference type="InterPro" id="IPR050682">
    <property type="entry name" value="ModA/WtpA"/>
</dbReference>
<gene>
    <name evidence="4" type="ORF">Ga0609869_003276</name>
</gene>
<comment type="caution">
    <text evidence="4">The sequence shown here is derived from an EMBL/GenBank/DDBJ whole genome shotgun (WGS) entry which is preliminary data.</text>
</comment>
<dbReference type="PANTHER" id="PTHR30632:SF0">
    <property type="entry name" value="SULFATE-BINDING PROTEIN"/>
    <property type="match status" value="1"/>
</dbReference>
<dbReference type="NCBIfam" id="TIGR01256">
    <property type="entry name" value="modA"/>
    <property type="match status" value="1"/>
</dbReference>
<organism evidence="4 5">
    <name type="scientific">Rhodovulum iodosum</name>
    <dbReference type="NCBI Taxonomy" id="68291"/>
    <lineage>
        <taxon>Bacteria</taxon>
        <taxon>Pseudomonadati</taxon>
        <taxon>Pseudomonadota</taxon>
        <taxon>Alphaproteobacteria</taxon>
        <taxon>Rhodobacterales</taxon>
        <taxon>Paracoccaceae</taxon>
        <taxon>Rhodovulum</taxon>
    </lineage>
</organism>
<evidence type="ECO:0000256" key="2">
    <source>
        <dbReference type="ARBA" id="ARBA00022723"/>
    </source>
</evidence>
<dbReference type="PANTHER" id="PTHR30632">
    <property type="entry name" value="MOLYBDATE-BINDING PERIPLASMIC PROTEIN"/>
    <property type="match status" value="1"/>
</dbReference>
<keyword evidence="5" id="KW-1185">Reference proteome</keyword>
<dbReference type="InterPro" id="IPR005950">
    <property type="entry name" value="ModA"/>
</dbReference>
<comment type="similarity">
    <text evidence="1">Belongs to the bacterial solute-binding protein ModA family.</text>
</comment>